<evidence type="ECO:0008006" key="11">
    <source>
        <dbReference type="Google" id="ProtNLM"/>
    </source>
</evidence>
<name>A0A8H7JCM7_9PLEO</name>
<evidence type="ECO:0000256" key="1">
    <source>
        <dbReference type="ARBA" id="ARBA00001971"/>
    </source>
</evidence>
<evidence type="ECO:0000256" key="4">
    <source>
        <dbReference type="ARBA" id="ARBA00022723"/>
    </source>
</evidence>
<reference evidence="9" key="1">
    <citation type="submission" date="2018-12" db="EMBL/GenBank/DDBJ databases">
        <authorList>
            <person name="Syme R.A."/>
            <person name="Farfan-Caceres L."/>
            <person name="Lichtenzveig J."/>
        </authorList>
    </citation>
    <scope>NUCLEOTIDE SEQUENCE</scope>
    <source>
        <strain evidence="9">Al4</strain>
    </source>
</reference>
<dbReference type="PANTHER" id="PTHR24305:SF107">
    <property type="entry name" value="P450, PUTATIVE (EUROFUNG)-RELATED"/>
    <property type="match status" value="1"/>
</dbReference>
<keyword evidence="4 8" id="KW-0479">Metal-binding</keyword>
<keyword evidence="7" id="KW-0503">Monooxygenase</keyword>
<reference evidence="9" key="2">
    <citation type="submission" date="2020-09" db="EMBL/GenBank/DDBJ databases">
        <title>Reference genome assembly for Australian Ascochyta lentis isolate Al4.</title>
        <authorList>
            <person name="Lee R.C."/>
            <person name="Farfan-Caceres L.M."/>
            <person name="Debler J.W."/>
            <person name="Williams A.H."/>
            <person name="Henares B.M."/>
        </authorList>
    </citation>
    <scope>NUCLEOTIDE SEQUENCE</scope>
    <source>
        <strain evidence="9">Al4</strain>
    </source>
</reference>
<evidence type="ECO:0000256" key="6">
    <source>
        <dbReference type="ARBA" id="ARBA00023004"/>
    </source>
</evidence>
<evidence type="ECO:0000313" key="9">
    <source>
        <dbReference type="EMBL" id="KAF9699896.1"/>
    </source>
</evidence>
<keyword evidence="6 8" id="KW-0408">Iron</keyword>
<comment type="pathway">
    <text evidence="2">Secondary metabolite biosynthesis.</text>
</comment>
<accession>A0A8H7JCM7</accession>
<evidence type="ECO:0000256" key="7">
    <source>
        <dbReference type="ARBA" id="ARBA00023033"/>
    </source>
</evidence>
<feature type="binding site" description="axial binding residue" evidence="8">
    <location>
        <position position="441"/>
    </location>
    <ligand>
        <name>heme</name>
        <dbReference type="ChEBI" id="CHEBI:30413"/>
    </ligand>
    <ligandPart>
        <name>Fe</name>
        <dbReference type="ChEBI" id="CHEBI:18248"/>
    </ligandPart>
</feature>
<dbReference type="OrthoDB" id="10029320at2759"/>
<dbReference type="InterPro" id="IPR036396">
    <property type="entry name" value="Cyt_P450_sf"/>
</dbReference>
<keyword evidence="5" id="KW-0560">Oxidoreductase</keyword>
<dbReference type="Pfam" id="PF00067">
    <property type="entry name" value="p450"/>
    <property type="match status" value="1"/>
</dbReference>
<dbReference type="Proteomes" id="UP000651452">
    <property type="component" value="Unassembled WGS sequence"/>
</dbReference>
<dbReference type="GO" id="GO:0020037">
    <property type="term" value="F:heme binding"/>
    <property type="evidence" value="ECO:0007669"/>
    <property type="project" value="InterPro"/>
</dbReference>
<evidence type="ECO:0000256" key="3">
    <source>
        <dbReference type="ARBA" id="ARBA00022617"/>
    </source>
</evidence>
<organism evidence="9 10">
    <name type="scientific">Ascochyta lentis</name>
    <dbReference type="NCBI Taxonomy" id="205686"/>
    <lineage>
        <taxon>Eukaryota</taxon>
        <taxon>Fungi</taxon>
        <taxon>Dikarya</taxon>
        <taxon>Ascomycota</taxon>
        <taxon>Pezizomycotina</taxon>
        <taxon>Dothideomycetes</taxon>
        <taxon>Pleosporomycetidae</taxon>
        <taxon>Pleosporales</taxon>
        <taxon>Pleosporineae</taxon>
        <taxon>Didymellaceae</taxon>
        <taxon>Ascochyta</taxon>
    </lineage>
</organism>
<dbReference type="GO" id="GO:0016705">
    <property type="term" value="F:oxidoreductase activity, acting on paired donors, with incorporation or reduction of molecular oxygen"/>
    <property type="evidence" value="ECO:0007669"/>
    <property type="project" value="InterPro"/>
</dbReference>
<evidence type="ECO:0000313" key="10">
    <source>
        <dbReference type="Proteomes" id="UP000651452"/>
    </source>
</evidence>
<dbReference type="PRINTS" id="PR00463">
    <property type="entry name" value="EP450I"/>
</dbReference>
<gene>
    <name evidence="9" type="ORF">EKO04_002457</name>
</gene>
<dbReference type="InterPro" id="IPR002401">
    <property type="entry name" value="Cyt_P450_E_grp-I"/>
</dbReference>
<dbReference type="PRINTS" id="PR00385">
    <property type="entry name" value="P450"/>
</dbReference>
<evidence type="ECO:0000256" key="5">
    <source>
        <dbReference type="ARBA" id="ARBA00023002"/>
    </source>
</evidence>
<dbReference type="CDD" id="cd11051">
    <property type="entry name" value="CYP59-like"/>
    <property type="match status" value="1"/>
</dbReference>
<keyword evidence="3 8" id="KW-0349">Heme</keyword>
<dbReference type="GO" id="GO:0004497">
    <property type="term" value="F:monooxygenase activity"/>
    <property type="evidence" value="ECO:0007669"/>
    <property type="project" value="UniProtKB-KW"/>
</dbReference>
<dbReference type="InterPro" id="IPR050121">
    <property type="entry name" value="Cytochrome_P450_monoxygenase"/>
</dbReference>
<dbReference type="InterPro" id="IPR001128">
    <property type="entry name" value="Cyt_P450"/>
</dbReference>
<protein>
    <recommendedName>
        <fullName evidence="11">Cytochrome P450</fullName>
    </recommendedName>
</protein>
<dbReference type="SUPFAM" id="SSF48264">
    <property type="entry name" value="Cytochrome P450"/>
    <property type="match status" value="1"/>
</dbReference>
<sequence length="519" mass="59030">MRMLQKQGLPMPPHNILLGHLGLAASVQKTLPSDAHGHYLADQIRQRYPDLGPTFYLDLWPFSDPMLVVTDPDVIAQFCAPDHLLPKHPGVKTFMYPITGGYDLNCLDGETWKFWRKLFNPGFSAGHMQSLVPTIVEEVAIFRKDLFRRAQEGEVFPFEGHALSLAIDVIGRVALDTKLNIQGRTNPWISALLHQRQWAAFGLEMGIWMLINPMRYYHMWNNRRIMDKYINRDLDNRYSAMQGDTKSKTIIDLALSGYKSEGSSTSNAAGALDPVFRKYAQSQMKVFIFAGHDTTSTTICYAWLLLSRNPDAMAKIRAEHDAVLGPDPEKAASMLSKDPALLNQLTYTLAVIKETLRVFPVVSSPRGGLRDFILTDSQGHRYPTERCLVWAVHHGLHHNPLWWPQVDKFIPERFLSDQDRPEELRPPKNAWRPFEIGPRACIATELVMTELKIVLALTVRDFELKEAFDEWDRMNKPRGVKTVDGERAYQIQLGSAHPVDGLPVRISARQMPDVQNLKS</sequence>
<dbReference type="GO" id="GO:0005506">
    <property type="term" value="F:iron ion binding"/>
    <property type="evidence" value="ECO:0007669"/>
    <property type="project" value="InterPro"/>
</dbReference>
<evidence type="ECO:0000256" key="8">
    <source>
        <dbReference type="PIRSR" id="PIRSR602401-1"/>
    </source>
</evidence>
<dbReference type="AlphaFoldDB" id="A0A8H7JCM7"/>
<keyword evidence="10" id="KW-1185">Reference proteome</keyword>
<evidence type="ECO:0000256" key="2">
    <source>
        <dbReference type="ARBA" id="ARBA00005179"/>
    </source>
</evidence>
<proteinExistence type="predicted"/>
<dbReference type="EMBL" id="RZGK01000004">
    <property type="protein sequence ID" value="KAF9699896.1"/>
    <property type="molecule type" value="Genomic_DNA"/>
</dbReference>
<dbReference type="PANTHER" id="PTHR24305">
    <property type="entry name" value="CYTOCHROME P450"/>
    <property type="match status" value="1"/>
</dbReference>
<comment type="caution">
    <text evidence="9">The sequence shown here is derived from an EMBL/GenBank/DDBJ whole genome shotgun (WGS) entry which is preliminary data.</text>
</comment>
<dbReference type="Gene3D" id="1.10.630.10">
    <property type="entry name" value="Cytochrome P450"/>
    <property type="match status" value="1"/>
</dbReference>
<comment type="cofactor">
    <cofactor evidence="1 8">
        <name>heme</name>
        <dbReference type="ChEBI" id="CHEBI:30413"/>
    </cofactor>
</comment>